<evidence type="ECO:0000313" key="5">
    <source>
        <dbReference type="EMBL" id="MBE9193215.1"/>
    </source>
</evidence>
<accession>A0ABR9UY11</accession>
<dbReference type="PROSITE" id="PS00330">
    <property type="entry name" value="HEMOLYSIN_CALCIUM"/>
    <property type="match status" value="4"/>
</dbReference>
<dbReference type="Pfam" id="PF01839">
    <property type="entry name" value="FG-GAP"/>
    <property type="match status" value="7"/>
</dbReference>
<sequence length="1047" mass="109353">MAIIRGTIGNDTLIGTLAVDSIFGYAGKDSLLGLEGNDTLNGGFGNDTLNGELGIDILNGGAGDDTYIIDSTNDTINETFNSGIDTVRAARNYILGRNLENLRLTNRAVEGIGNNLNNDMIGNEIDNILRGGAGNDTLNGEDGNDTLYGGAGNDLLIGAVSYATIFGNQGIDVLYGGDNDDTYYISSEDIIIEAANAGIDKVITLETYALGDNLENLELSEPLLRLGTRGIDGTGNSFNNIIDGDVYDNRLEGRAGSDLLNGGAGNDTLVGTANGVGEKDVLTGGLGRDTFLLGNASHVFYDDRNPSTPGLNDYALITDFNPNNEIIRLNGKPTDYVLAASPQGMPTGIALYRSDGKSNELIAIIQGNFSKLNLNAGYFRYSSFVDVIDVSELNGSNGFTIRGLEDYDRLGFSVSSAGDINGDDFADIVIGAISGYPFYTRNSKSYVVFGKAEGWNASFDLTKLNGSNGFKIPEINSSQYLGFSVSSAGDINGDGFSDLIVSDPDTDPNGQTEAGESYVVFGKASGWSPNFDLTKLNGSNGFTIKGINPYNRLGFSVSSAGDINGDGFSDLIVGSGEDATKTYVVFGKASGWHANMNVANLNGRNGFTLTVNDAFNFFGSSVSGAGDVNADGFADIIVGSPFAGQNQTGESYVVFGKASGWNANVNVAHLNGNNGFTLKGIDNSRFGISVSNAGDVNGDGFTDLIVGASFASPNGKTEAGESYVVFGKAGGFAAQIDVANLDGSNGFAIAGINPSDLSGVSVGSAGDINGDGFDDLLVRASYLGDYYSPNKIDDTYVIFGTQSFSPRLNLSALNGRNGFVIKGEANGLYEGGNELVRAAGDINGDGFADIITSTPRGGGAENGRSYIVFGKDFSHKVTKNGTAGNDVLTGTVGDDNLIGGRGNDTLRGGLGRDVLYGGAGDDILSFGKNDRRLDGGSGTDTLAVFTAGVTIDLTTTTSSQLRGFEIIDLTGTGNNSLKLTRLDLLNLSDTSNQLIVKGNAGDRVTFTGEGWLFGGQTTFTFNETQYDRHTSGEATLLIDTNITQTIN</sequence>
<dbReference type="PROSITE" id="PS51470">
    <property type="entry name" value="FG_GAP"/>
    <property type="match status" value="4"/>
</dbReference>
<dbReference type="Proteomes" id="UP000651156">
    <property type="component" value="Unassembled WGS sequence"/>
</dbReference>
<proteinExistence type="predicted"/>
<keyword evidence="3" id="KW-0378">Hydrolase</keyword>
<name>A0ABR9UY11_9CHRO</name>
<dbReference type="InterPro" id="IPR011049">
    <property type="entry name" value="Serralysin-like_metalloprot_C"/>
</dbReference>
<reference evidence="5 6" key="1">
    <citation type="submission" date="2020-10" db="EMBL/GenBank/DDBJ databases">
        <authorList>
            <person name="Castelo-Branco R."/>
            <person name="Eusebio N."/>
            <person name="Adriana R."/>
            <person name="Vieira A."/>
            <person name="Brugerolle De Fraissinette N."/>
            <person name="Rezende De Castro R."/>
            <person name="Schneider M.P."/>
            <person name="Vasconcelos V."/>
            <person name="Leao P.N."/>
        </authorList>
    </citation>
    <scope>NUCLEOTIDE SEQUENCE [LARGE SCALE GENOMIC DNA]</scope>
    <source>
        <strain evidence="5 6">LEGE 06123</strain>
    </source>
</reference>
<comment type="caution">
    <text evidence="5">The sequence shown here is derived from an EMBL/GenBank/DDBJ whole genome shotgun (WGS) entry which is preliminary data.</text>
</comment>
<dbReference type="RefSeq" id="WP_193934606.1">
    <property type="nucleotide sequence ID" value="NZ_CAWPMZ010000131.1"/>
</dbReference>
<dbReference type="InterPro" id="IPR013517">
    <property type="entry name" value="FG-GAP"/>
</dbReference>
<gene>
    <name evidence="5" type="ORF">IQ230_23295</name>
</gene>
<dbReference type="Gene3D" id="2.150.10.10">
    <property type="entry name" value="Serralysin-like metalloprotease, C-terminal"/>
    <property type="match status" value="4"/>
</dbReference>
<dbReference type="InterPro" id="IPR000413">
    <property type="entry name" value="Integrin_alpha"/>
</dbReference>
<evidence type="ECO:0000313" key="6">
    <source>
        <dbReference type="Proteomes" id="UP000651156"/>
    </source>
</evidence>
<evidence type="ECO:0000256" key="3">
    <source>
        <dbReference type="ARBA" id="ARBA00022801"/>
    </source>
</evidence>
<dbReference type="SUPFAM" id="SSF51120">
    <property type="entry name" value="beta-Roll"/>
    <property type="match status" value="2"/>
</dbReference>
<evidence type="ECO:0000256" key="4">
    <source>
        <dbReference type="ARBA" id="ARBA00023180"/>
    </source>
</evidence>
<dbReference type="InterPro" id="IPR013519">
    <property type="entry name" value="Int_alpha_beta-p"/>
</dbReference>
<dbReference type="PRINTS" id="PR00313">
    <property type="entry name" value="CABNDNGRPT"/>
</dbReference>
<evidence type="ECO:0000256" key="2">
    <source>
        <dbReference type="ARBA" id="ARBA00022737"/>
    </source>
</evidence>
<dbReference type="InterPro" id="IPR028994">
    <property type="entry name" value="Integrin_alpha_N"/>
</dbReference>
<keyword evidence="4" id="KW-0325">Glycoprotein</keyword>
<dbReference type="SUPFAM" id="SSF69318">
    <property type="entry name" value="Integrin alpha N-terminal domain"/>
    <property type="match status" value="3"/>
</dbReference>
<dbReference type="EMBL" id="JADEWN010000082">
    <property type="protein sequence ID" value="MBE9193215.1"/>
    <property type="molecule type" value="Genomic_DNA"/>
</dbReference>
<dbReference type="Gene3D" id="2.130.10.130">
    <property type="entry name" value="Integrin alpha, N-terminal"/>
    <property type="match status" value="4"/>
</dbReference>
<dbReference type="PRINTS" id="PR01185">
    <property type="entry name" value="INTEGRINA"/>
</dbReference>
<dbReference type="InterPro" id="IPR018511">
    <property type="entry name" value="Hemolysin-typ_Ca-bd_CS"/>
</dbReference>
<dbReference type="Pfam" id="PF00353">
    <property type="entry name" value="HemolysinCabind"/>
    <property type="match status" value="6"/>
</dbReference>
<dbReference type="PANTHER" id="PTHR23221">
    <property type="entry name" value="GLYCOSYLPHOSPHATIDYLINOSITOL PHOSPHOLIPASE D"/>
    <property type="match status" value="1"/>
</dbReference>
<dbReference type="PANTHER" id="PTHR23221:SF7">
    <property type="entry name" value="PHOSPHATIDYLINOSITOL-GLYCAN-SPECIFIC PHOSPHOLIPASE D"/>
    <property type="match status" value="1"/>
</dbReference>
<keyword evidence="2" id="KW-0677">Repeat</keyword>
<evidence type="ECO:0000256" key="1">
    <source>
        <dbReference type="ARBA" id="ARBA00022729"/>
    </source>
</evidence>
<organism evidence="5 6">
    <name type="scientific">Gloeocapsopsis crepidinum LEGE 06123</name>
    <dbReference type="NCBI Taxonomy" id="588587"/>
    <lineage>
        <taxon>Bacteria</taxon>
        <taxon>Bacillati</taxon>
        <taxon>Cyanobacteriota</taxon>
        <taxon>Cyanophyceae</taxon>
        <taxon>Oscillatoriophycideae</taxon>
        <taxon>Chroococcales</taxon>
        <taxon>Chroococcaceae</taxon>
        <taxon>Gloeocapsopsis</taxon>
    </lineage>
</organism>
<keyword evidence="1" id="KW-0732">Signal</keyword>
<dbReference type="SMART" id="SM00191">
    <property type="entry name" value="Int_alpha"/>
    <property type="match status" value="7"/>
</dbReference>
<dbReference type="InterPro" id="IPR001343">
    <property type="entry name" value="Hemolysn_Ca-bd"/>
</dbReference>
<keyword evidence="6" id="KW-1185">Reference proteome</keyword>
<protein>
    <submittedName>
        <fullName evidence="5">FG-GAP repeat protein</fullName>
    </submittedName>
</protein>